<dbReference type="SUPFAM" id="SSF52540">
    <property type="entry name" value="P-loop containing nucleoside triphosphate hydrolases"/>
    <property type="match status" value="1"/>
</dbReference>
<evidence type="ECO:0000313" key="2">
    <source>
        <dbReference type="EMBL" id="KAF8819394.1"/>
    </source>
</evidence>
<dbReference type="EMBL" id="JADAQX010000778">
    <property type="protein sequence ID" value="KAF8819394.1"/>
    <property type="molecule type" value="Genomic_DNA"/>
</dbReference>
<dbReference type="InterPro" id="IPR014001">
    <property type="entry name" value="Helicase_ATP-bd"/>
</dbReference>
<sequence length="744" mass="86063">MASLSAQRLSASPLTEAENTSATVKYFLSIQRHFFLASNDSLLKTQSESSSYLDNSLPVDSSNTLPTFSCDTLSPSEVSPSLPAASPPPLTTEQLSDHLRLHVLAHRYIRQGMIPPADLLRRIFSLMEPSVCEYLLKKPSIINALQNPLEGITGRSDVQLRDRLRLLDLLSNPSLYEVLSCFVYLPSETLHKIATERKLLNFREFQKDIRLKVMEKSGQLGRPLQHDFLRPESALSFSDISSLLPLNFCNYFLWDRLNPLNLKTGRLDEKSKQFYPEAIRVSAVRYVFHQREHLDENVPLLAENFFKMKTMRFKSTVPQRATLMQETWKERRLLAHRLAFAASAHISSVELKRQQLREKQQRERMRLLKDNDIVKYMEMVKQTKNKRLHELLESTEVFLKDMGSRVSLQKHSYEASSMNIQETSTQGGDLPKWKETASNSKAISDEKKSIGEKYYKLSHEITEQITQPPILVGGILMPYQLTGLEWLVSLFNNNLHGILADEMGLGKTIQTIALFAYLKEFKNCRGPHLVIVPLSTIPNWATEFQKWCPSINIMQFRGGRLERKVLIKDLRRTNFDVCLTTFDFIIREKGPLSSPPWRYIIVDEGHRMKNVKSKFHMTLNDFRSSHRLLLTGTPLQNNITELWSLLNFLLPKIFSSAEDFEKWFSEPFQGTGLADTGQTMECLNEEEQMLIINRLHSVLRPFLLRRVKTDVLEDLPDKLEFTVRMELSAWQKAYYKQIQERAFR</sequence>
<dbReference type="PROSITE" id="PS51192">
    <property type="entry name" value="HELICASE_ATP_BIND_1"/>
    <property type="match status" value="1"/>
</dbReference>
<dbReference type="Proteomes" id="UP000823046">
    <property type="component" value="Unassembled WGS sequence"/>
</dbReference>
<proteinExistence type="predicted"/>
<keyword evidence="3" id="KW-1185">Reference proteome</keyword>
<dbReference type="InterPro" id="IPR027417">
    <property type="entry name" value="P-loop_NTPase"/>
</dbReference>
<dbReference type="Pfam" id="PF00176">
    <property type="entry name" value="SNF2-rel_dom"/>
    <property type="match status" value="1"/>
</dbReference>
<evidence type="ECO:0000259" key="1">
    <source>
        <dbReference type="PROSITE" id="PS51192"/>
    </source>
</evidence>
<protein>
    <submittedName>
        <fullName evidence="2">SWI2/SNF2 ISWI-like SANT</fullName>
    </submittedName>
</protein>
<organism evidence="2 3">
    <name type="scientific">Cardiosporidium cionae</name>
    <dbReference type="NCBI Taxonomy" id="476202"/>
    <lineage>
        <taxon>Eukaryota</taxon>
        <taxon>Sar</taxon>
        <taxon>Alveolata</taxon>
        <taxon>Apicomplexa</taxon>
        <taxon>Aconoidasida</taxon>
        <taxon>Nephromycida</taxon>
        <taxon>Cardiosporidium</taxon>
    </lineage>
</organism>
<dbReference type="InterPro" id="IPR000330">
    <property type="entry name" value="SNF2_N"/>
</dbReference>
<dbReference type="PANTHER" id="PTHR10799">
    <property type="entry name" value="SNF2/RAD54 HELICASE FAMILY"/>
    <property type="match status" value="1"/>
</dbReference>
<gene>
    <name evidence="2" type="primary">SANT</name>
    <name evidence="2" type="ORF">IE077_000074</name>
</gene>
<reference evidence="2 3" key="1">
    <citation type="journal article" date="2020" name="bioRxiv">
        <title>Metabolic contributions of an alphaproteobacterial endosymbiont in the apicomplexan Cardiosporidium cionae.</title>
        <authorList>
            <person name="Hunter E.S."/>
            <person name="Paight C.J."/>
            <person name="Lane C.E."/>
        </authorList>
    </citation>
    <scope>NUCLEOTIDE SEQUENCE [LARGE SCALE GENOMIC DNA]</scope>
    <source>
        <strain evidence="2">ESH_2018</strain>
    </source>
</reference>
<accession>A0ABQ7J5W9</accession>
<dbReference type="Gene3D" id="3.40.50.10810">
    <property type="entry name" value="Tandem AAA-ATPase domain"/>
    <property type="match status" value="1"/>
</dbReference>
<feature type="domain" description="Helicase ATP-binding" evidence="1">
    <location>
        <begin position="488"/>
        <end position="652"/>
    </location>
</feature>
<name>A0ABQ7J5W9_9APIC</name>
<dbReference type="InterPro" id="IPR038718">
    <property type="entry name" value="SNF2-like_sf"/>
</dbReference>
<comment type="caution">
    <text evidence="2">The sequence shown here is derived from an EMBL/GenBank/DDBJ whole genome shotgun (WGS) entry which is preliminary data.</text>
</comment>
<dbReference type="SMART" id="SM00487">
    <property type="entry name" value="DEXDc"/>
    <property type="match status" value="1"/>
</dbReference>
<evidence type="ECO:0000313" key="3">
    <source>
        <dbReference type="Proteomes" id="UP000823046"/>
    </source>
</evidence>